<gene>
    <name evidence="1" type="ORF">C4617_04680</name>
</gene>
<organism evidence="1 2">
    <name type="scientific">Candidatus Liberibacter europaeus</name>
    <dbReference type="NCBI Taxonomy" id="744859"/>
    <lineage>
        <taxon>Bacteria</taxon>
        <taxon>Pseudomonadati</taxon>
        <taxon>Pseudomonadota</taxon>
        <taxon>Alphaproteobacteria</taxon>
        <taxon>Hyphomicrobiales</taxon>
        <taxon>Rhizobiaceae</taxon>
        <taxon>Liberibacter</taxon>
    </lineage>
</organism>
<dbReference type="Proteomes" id="UP000240811">
    <property type="component" value="Unassembled WGS sequence"/>
</dbReference>
<protein>
    <submittedName>
        <fullName evidence="1">Uncharacterized protein</fullName>
    </submittedName>
</protein>
<proteinExistence type="predicted"/>
<evidence type="ECO:0000313" key="2">
    <source>
        <dbReference type="Proteomes" id="UP000240811"/>
    </source>
</evidence>
<dbReference type="AlphaFoldDB" id="A0A2T4VWZ6"/>
<evidence type="ECO:0000313" key="1">
    <source>
        <dbReference type="EMBL" id="PTL86297.1"/>
    </source>
</evidence>
<name>A0A2T4VWZ6_9HYPH</name>
<dbReference type="EMBL" id="PSQJ01000005">
    <property type="protein sequence ID" value="PTL86297.1"/>
    <property type="molecule type" value="Genomic_DNA"/>
</dbReference>
<reference evidence="2" key="1">
    <citation type="submission" date="2018-02" db="EMBL/GenBank/DDBJ databases">
        <title>Genome sequence of Candidatus Liberibacter europaeus.</title>
        <authorList>
            <person name="Frampton R.A."/>
            <person name="Thompson S.M."/>
            <person name="David C."/>
            <person name="Addison S.M."/>
            <person name="Smith G.R."/>
        </authorList>
    </citation>
    <scope>NUCLEOTIDE SEQUENCE [LARGE SCALE GENOMIC DNA]</scope>
</reference>
<comment type="caution">
    <text evidence="1">The sequence shown here is derived from an EMBL/GenBank/DDBJ whole genome shotgun (WGS) entry which is preliminary data.</text>
</comment>
<accession>A0A2T4VWZ6</accession>
<sequence>MEKAIKRTRNTKRNRGRIVVEKVRDGVREYAGKYGLSDSVFGAVKYLFLSRYSILHVEKS</sequence>